<evidence type="ECO:0000313" key="3">
    <source>
        <dbReference type="Proteomes" id="UP000439780"/>
    </source>
</evidence>
<dbReference type="RefSeq" id="WP_160751528.1">
    <property type="nucleotide sequence ID" value="NZ_WTYA01000001.1"/>
</dbReference>
<dbReference type="PROSITE" id="PS51257">
    <property type="entry name" value="PROKAR_LIPOPROTEIN"/>
    <property type="match status" value="1"/>
</dbReference>
<sequence length="168" mass="17636">MRRLTTLTMLFALAGCAAAKDEYPSLQIRDVERAQGQFTPTPAAPLDVPPVPVTISGTLAEQLATLGQQAQASHQAFLKQVPAASRLADAARGSAIGSDAWASAQVALASLDSARSNTAISLADLDTIQISRVTTSENTAAVDAVRAQVLELVEQEDVTLAELRAKLR</sequence>
<gene>
    <name evidence="2" type="ORF">GRI58_00035</name>
</gene>
<evidence type="ECO:0008006" key="4">
    <source>
        <dbReference type="Google" id="ProtNLM"/>
    </source>
</evidence>
<organism evidence="2 3">
    <name type="scientific">Qipengyuania algicida</name>
    <dbReference type="NCBI Taxonomy" id="1836209"/>
    <lineage>
        <taxon>Bacteria</taxon>
        <taxon>Pseudomonadati</taxon>
        <taxon>Pseudomonadota</taxon>
        <taxon>Alphaproteobacteria</taxon>
        <taxon>Sphingomonadales</taxon>
        <taxon>Erythrobacteraceae</taxon>
        <taxon>Qipengyuania</taxon>
    </lineage>
</organism>
<feature type="signal peptide" evidence="1">
    <location>
        <begin position="1"/>
        <end position="19"/>
    </location>
</feature>
<evidence type="ECO:0000313" key="2">
    <source>
        <dbReference type="EMBL" id="MXP27209.1"/>
    </source>
</evidence>
<feature type="chain" id="PRO_5032609302" description="DUF3035 domain-containing protein" evidence="1">
    <location>
        <begin position="20"/>
        <end position="168"/>
    </location>
</feature>
<proteinExistence type="predicted"/>
<evidence type="ECO:0000256" key="1">
    <source>
        <dbReference type="SAM" id="SignalP"/>
    </source>
</evidence>
<name>A0A845ACU3_9SPHN</name>
<dbReference type="Proteomes" id="UP000439780">
    <property type="component" value="Unassembled WGS sequence"/>
</dbReference>
<keyword evidence="3" id="KW-1185">Reference proteome</keyword>
<dbReference type="OrthoDB" id="7505503at2"/>
<accession>A0A845ACU3</accession>
<protein>
    <recommendedName>
        <fullName evidence="4">DUF3035 domain-containing protein</fullName>
    </recommendedName>
</protein>
<dbReference type="AlphaFoldDB" id="A0A845ACU3"/>
<keyword evidence="1" id="KW-0732">Signal</keyword>
<reference evidence="2 3" key="1">
    <citation type="submission" date="2019-12" db="EMBL/GenBank/DDBJ databases">
        <title>Genomic-based taxomic classification of the family Erythrobacteraceae.</title>
        <authorList>
            <person name="Xu L."/>
        </authorList>
    </citation>
    <scope>NUCLEOTIDE SEQUENCE [LARGE SCALE GENOMIC DNA]</scope>
    <source>
        <strain evidence="2 3">KEMB 9005-328</strain>
    </source>
</reference>
<comment type="caution">
    <text evidence="2">The sequence shown here is derived from an EMBL/GenBank/DDBJ whole genome shotgun (WGS) entry which is preliminary data.</text>
</comment>
<dbReference type="EMBL" id="WTYA01000001">
    <property type="protein sequence ID" value="MXP27209.1"/>
    <property type="molecule type" value="Genomic_DNA"/>
</dbReference>